<protein>
    <submittedName>
        <fullName evidence="1">Uncharacterized protein</fullName>
    </submittedName>
</protein>
<gene>
    <name evidence="1" type="ORF">C1H46_016385</name>
</gene>
<dbReference type="Proteomes" id="UP000315295">
    <property type="component" value="Unassembled WGS sequence"/>
</dbReference>
<organism evidence="1 2">
    <name type="scientific">Malus baccata</name>
    <name type="common">Siberian crab apple</name>
    <name type="synonym">Pyrus baccata</name>
    <dbReference type="NCBI Taxonomy" id="106549"/>
    <lineage>
        <taxon>Eukaryota</taxon>
        <taxon>Viridiplantae</taxon>
        <taxon>Streptophyta</taxon>
        <taxon>Embryophyta</taxon>
        <taxon>Tracheophyta</taxon>
        <taxon>Spermatophyta</taxon>
        <taxon>Magnoliopsida</taxon>
        <taxon>eudicotyledons</taxon>
        <taxon>Gunneridae</taxon>
        <taxon>Pentapetalae</taxon>
        <taxon>rosids</taxon>
        <taxon>fabids</taxon>
        <taxon>Rosales</taxon>
        <taxon>Rosaceae</taxon>
        <taxon>Amygdaloideae</taxon>
        <taxon>Maleae</taxon>
        <taxon>Malus</taxon>
    </lineage>
</organism>
<proteinExistence type="predicted"/>
<reference evidence="1 2" key="1">
    <citation type="journal article" date="2019" name="G3 (Bethesda)">
        <title>Sequencing of a Wild Apple (Malus baccata) Genome Unravels the Differences Between Cultivated and Wild Apple Species Regarding Disease Resistance and Cold Tolerance.</title>
        <authorList>
            <person name="Chen X."/>
        </authorList>
    </citation>
    <scope>NUCLEOTIDE SEQUENCE [LARGE SCALE GENOMIC DNA]</scope>
    <source>
        <strain evidence="2">cv. Shandingzi</strain>
        <tissue evidence="1">Leaves</tissue>
    </source>
</reference>
<dbReference type="AlphaFoldDB" id="A0A540MH41"/>
<evidence type="ECO:0000313" key="1">
    <source>
        <dbReference type="EMBL" id="TQD98021.1"/>
    </source>
</evidence>
<comment type="caution">
    <text evidence="1">The sequence shown here is derived from an EMBL/GenBank/DDBJ whole genome shotgun (WGS) entry which is preliminary data.</text>
</comment>
<name>A0A540MH41_MALBA</name>
<sequence length="115" mass="12936">MFGAPLQLGHQQVSSSLLEDQWCPTPTLRRPPRLPTTVTLALICFSTLDHQIDTATKPSVPPMVILKPSTLASWLHRNHLNTSARKLTPTPSKACMPSSRFSTAFYLRRRIWNTV</sequence>
<accession>A0A540MH41</accession>
<evidence type="ECO:0000313" key="2">
    <source>
        <dbReference type="Proteomes" id="UP000315295"/>
    </source>
</evidence>
<dbReference type="EMBL" id="VIEB01000260">
    <property type="protein sequence ID" value="TQD98021.1"/>
    <property type="molecule type" value="Genomic_DNA"/>
</dbReference>
<keyword evidence="2" id="KW-1185">Reference proteome</keyword>